<dbReference type="InterPro" id="IPR036890">
    <property type="entry name" value="HATPase_C_sf"/>
</dbReference>
<dbReference type="GO" id="GO:0046983">
    <property type="term" value="F:protein dimerization activity"/>
    <property type="evidence" value="ECO:0007669"/>
    <property type="project" value="InterPro"/>
</dbReference>
<feature type="transmembrane region" description="Helical" evidence="4">
    <location>
        <begin position="111"/>
        <end position="132"/>
    </location>
</feature>
<dbReference type="InterPro" id="IPR011712">
    <property type="entry name" value="Sig_transdc_His_kin_sub3_dim/P"/>
</dbReference>
<dbReference type="PANTHER" id="PTHR24421:SF63">
    <property type="entry name" value="SENSOR HISTIDINE KINASE DESK"/>
    <property type="match status" value="1"/>
</dbReference>
<proteinExistence type="predicted"/>
<dbReference type="GO" id="GO:0000155">
    <property type="term" value="F:phosphorelay sensor kinase activity"/>
    <property type="evidence" value="ECO:0007669"/>
    <property type="project" value="InterPro"/>
</dbReference>
<dbReference type="STRING" id="860235.AOZ06_12175"/>
<dbReference type="SUPFAM" id="SSF55874">
    <property type="entry name" value="ATPase domain of HSP90 chaperone/DNA topoisomerase II/histidine kinase"/>
    <property type="match status" value="1"/>
</dbReference>
<dbReference type="SMART" id="SM00387">
    <property type="entry name" value="HATPase_c"/>
    <property type="match status" value="1"/>
</dbReference>
<keyword evidence="2" id="KW-0418">Kinase</keyword>
<evidence type="ECO:0000256" key="1">
    <source>
        <dbReference type="ARBA" id="ARBA00022679"/>
    </source>
</evidence>
<dbReference type="GO" id="GO:0016020">
    <property type="term" value="C:membrane"/>
    <property type="evidence" value="ECO:0007669"/>
    <property type="project" value="InterPro"/>
</dbReference>
<name>A0A0N9I078_9PSEU</name>
<reference evidence="6 7" key="1">
    <citation type="submission" date="2015-07" db="EMBL/GenBank/DDBJ databases">
        <title>Genome sequencing of Kibdelosporangium phytohabitans.</title>
        <authorList>
            <person name="Qin S."/>
            <person name="Xing K."/>
        </authorList>
    </citation>
    <scope>NUCLEOTIDE SEQUENCE [LARGE SCALE GENOMIC DNA]</scope>
    <source>
        <strain evidence="6 7">KLBMP1111</strain>
    </source>
</reference>
<feature type="domain" description="Histidine kinase/HSP90-like ATPase" evidence="5">
    <location>
        <begin position="291"/>
        <end position="378"/>
    </location>
</feature>
<dbReference type="Gene3D" id="1.20.5.1930">
    <property type="match status" value="1"/>
</dbReference>
<dbReference type="CDD" id="cd16917">
    <property type="entry name" value="HATPase_UhpB-NarQ-NarX-like"/>
    <property type="match status" value="1"/>
</dbReference>
<dbReference type="PANTHER" id="PTHR24421">
    <property type="entry name" value="NITRATE/NITRITE SENSOR PROTEIN NARX-RELATED"/>
    <property type="match status" value="1"/>
</dbReference>
<feature type="transmembrane region" description="Helical" evidence="4">
    <location>
        <begin position="29"/>
        <end position="48"/>
    </location>
</feature>
<dbReference type="InterPro" id="IPR050482">
    <property type="entry name" value="Sensor_HK_TwoCompSys"/>
</dbReference>
<evidence type="ECO:0000313" key="7">
    <source>
        <dbReference type="Proteomes" id="UP000063699"/>
    </source>
</evidence>
<gene>
    <name evidence="6" type="ORF">AOZ06_12175</name>
</gene>
<keyword evidence="3" id="KW-0902">Two-component regulatory system</keyword>
<dbReference type="KEGG" id="kphy:AOZ06_12175"/>
<dbReference type="AlphaFoldDB" id="A0A0N9I078"/>
<organism evidence="6 7">
    <name type="scientific">Kibdelosporangium phytohabitans</name>
    <dbReference type="NCBI Taxonomy" id="860235"/>
    <lineage>
        <taxon>Bacteria</taxon>
        <taxon>Bacillati</taxon>
        <taxon>Actinomycetota</taxon>
        <taxon>Actinomycetes</taxon>
        <taxon>Pseudonocardiales</taxon>
        <taxon>Pseudonocardiaceae</taxon>
        <taxon>Kibdelosporangium</taxon>
    </lineage>
</organism>
<protein>
    <recommendedName>
        <fullName evidence="5">Histidine kinase/HSP90-like ATPase domain-containing protein</fullName>
    </recommendedName>
</protein>
<evidence type="ECO:0000256" key="3">
    <source>
        <dbReference type="ARBA" id="ARBA00023012"/>
    </source>
</evidence>
<dbReference type="Pfam" id="PF07730">
    <property type="entry name" value="HisKA_3"/>
    <property type="match status" value="1"/>
</dbReference>
<feature type="transmembrane region" description="Helical" evidence="4">
    <location>
        <begin position="54"/>
        <end position="79"/>
    </location>
</feature>
<evidence type="ECO:0000256" key="4">
    <source>
        <dbReference type="SAM" id="Phobius"/>
    </source>
</evidence>
<dbReference type="InterPro" id="IPR003594">
    <property type="entry name" value="HATPase_dom"/>
</dbReference>
<evidence type="ECO:0000259" key="5">
    <source>
        <dbReference type="SMART" id="SM00387"/>
    </source>
</evidence>
<feature type="transmembrane region" description="Helical" evidence="4">
    <location>
        <begin position="153"/>
        <end position="171"/>
    </location>
</feature>
<keyword evidence="7" id="KW-1185">Reference proteome</keyword>
<keyword evidence="1" id="KW-0808">Transferase</keyword>
<evidence type="ECO:0000256" key="2">
    <source>
        <dbReference type="ARBA" id="ARBA00022777"/>
    </source>
</evidence>
<accession>A0A0N9I078</accession>
<dbReference type="EMBL" id="CP012752">
    <property type="protein sequence ID" value="ALG07568.1"/>
    <property type="molecule type" value="Genomic_DNA"/>
</dbReference>
<evidence type="ECO:0000313" key="6">
    <source>
        <dbReference type="EMBL" id="ALG07568.1"/>
    </source>
</evidence>
<sequence>MTPYREAVNNLWAWPEPERRRQRRRIGHVLFPAAFLLFLVRAVIDGYSGPYPGWVGLTVVVVVVLYSVTYMAALLYGLCSSALVRVLYVALATLFPVALGVLLNAGDLTYLTFAIVVALILLPPGFGLAYGLGGTTAMLVATAAETGRPDFDAGVIMLVLTISIFTARGFFRKSDELELARDEIRTLAVAEERARVARDLHDVLGHSLTTITLKAGLARRIMERSPDVERALAEVHDVERLSRQALTEIRATVSGYRKMSLPAEIANAKAALLAAGIDADLPQAVDDVPGELREPFGYVLREAVTNVIRHSGASRCEIRLGESWIEVVDNGRGVSTGGDQDGNGLAGLRERLAKVDGRLKAAERGEKGGFVVRADVTT</sequence>
<keyword evidence="4" id="KW-1133">Transmembrane helix</keyword>
<keyword evidence="4" id="KW-0812">Transmembrane</keyword>
<dbReference type="Gene3D" id="3.30.565.10">
    <property type="entry name" value="Histidine kinase-like ATPase, C-terminal domain"/>
    <property type="match status" value="1"/>
</dbReference>
<keyword evidence="4" id="KW-0472">Membrane</keyword>
<dbReference type="Proteomes" id="UP000063699">
    <property type="component" value="Chromosome"/>
</dbReference>
<feature type="transmembrane region" description="Helical" evidence="4">
    <location>
        <begin position="86"/>
        <end position="105"/>
    </location>
</feature>